<dbReference type="CDD" id="cd00067">
    <property type="entry name" value="GAL4"/>
    <property type="match status" value="1"/>
</dbReference>
<dbReference type="SUPFAM" id="SSF57701">
    <property type="entry name" value="Zn2/Cys6 DNA-binding domain"/>
    <property type="match status" value="1"/>
</dbReference>
<dbReference type="InterPro" id="IPR001138">
    <property type="entry name" value="Zn2Cys6_DnaBD"/>
</dbReference>
<dbReference type="GeneID" id="54296096"/>
<dbReference type="PANTHER" id="PTHR47431">
    <property type="entry name" value="ZN(II)2CYS6 TRANSCRIPTION FACTOR (EUROFUNG)-RELATED"/>
    <property type="match status" value="1"/>
</dbReference>
<dbReference type="AlphaFoldDB" id="A0A6A6BXX8"/>
<evidence type="ECO:0000256" key="2">
    <source>
        <dbReference type="ARBA" id="ARBA00023242"/>
    </source>
</evidence>
<dbReference type="CDD" id="cd12148">
    <property type="entry name" value="fungal_TF_MHR"/>
    <property type="match status" value="1"/>
</dbReference>
<dbReference type="PANTHER" id="PTHR47431:SF2">
    <property type="entry name" value="ZN(II)2CYS6 TRANSCRIPTION FACTOR (EUROFUNG)"/>
    <property type="match status" value="1"/>
</dbReference>
<evidence type="ECO:0000259" key="3">
    <source>
        <dbReference type="PROSITE" id="PS50048"/>
    </source>
</evidence>
<keyword evidence="5" id="KW-1185">Reference proteome</keyword>
<proteinExistence type="predicted"/>
<evidence type="ECO:0000256" key="1">
    <source>
        <dbReference type="ARBA" id="ARBA00022723"/>
    </source>
</evidence>
<protein>
    <recommendedName>
        <fullName evidence="3">Zn(2)-C6 fungal-type domain-containing protein</fullName>
    </recommendedName>
</protein>
<dbReference type="Pfam" id="PF04082">
    <property type="entry name" value="Fungal_trans"/>
    <property type="match status" value="1"/>
</dbReference>
<dbReference type="GO" id="GO:0000981">
    <property type="term" value="F:DNA-binding transcription factor activity, RNA polymerase II-specific"/>
    <property type="evidence" value="ECO:0007669"/>
    <property type="project" value="InterPro"/>
</dbReference>
<dbReference type="InterPro" id="IPR036864">
    <property type="entry name" value="Zn2-C6_fun-type_DNA-bd_sf"/>
</dbReference>
<organism evidence="4 5">
    <name type="scientific">Aplosporella prunicola CBS 121167</name>
    <dbReference type="NCBI Taxonomy" id="1176127"/>
    <lineage>
        <taxon>Eukaryota</taxon>
        <taxon>Fungi</taxon>
        <taxon>Dikarya</taxon>
        <taxon>Ascomycota</taxon>
        <taxon>Pezizomycotina</taxon>
        <taxon>Dothideomycetes</taxon>
        <taxon>Dothideomycetes incertae sedis</taxon>
        <taxon>Botryosphaeriales</taxon>
        <taxon>Aplosporellaceae</taxon>
        <taxon>Aplosporella</taxon>
    </lineage>
</organism>
<gene>
    <name evidence="4" type="ORF">K452DRAFT_262169</name>
</gene>
<dbReference type="PROSITE" id="PS00463">
    <property type="entry name" value="ZN2_CY6_FUNGAL_1"/>
    <property type="match status" value="1"/>
</dbReference>
<dbReference type="Proteomes" id="UP000799438">
    <property type="component" value="Unassembled WGS sequence"/>
</dbReference>
<feature type="domain" description="Zn(2)-C6 fungal-type" evidence="3">
    <location>
        <begin position="12"/>
        <end position="42"/>
    </location>
</feature>
<dbReference type="GO" id="GO:0008270">
    <property type="term" value="F:zinc ion binding"/>
    <property type="evidence" value="ECO:0007669"/>
    <property type="project" value="InterPro"/>
</dbReference>
<dbReference type="GO" id="GO:0003677">
    <property type="term" value="F:DNA binding"/>
    <property type="evidence" value="ECO:0007669"/>
    <property type="project" value="InterPro"/>
</dbReference>
<dbReference type="InterPro" id="IPR007219">
    <property type="entry name" value="XnlR_reg_dom"/>
</dbReference>
<keyword evidence="1" id="KW-0479">Metal-binding</keyword>
<reference evidence="4" key="1">
    <citation type="journal article" date="2020" name="Stud. Mycol.">
        <title>101 Dothideomycetes genomes: a test case for predicting lifestyles and emergence of pathogens.</title>
        <authorList>
            <person name="Haridas S."/>
            <person name="Albert R."/>
            <person name="Binder M."/>
            <person name="Bloem J."/>
            <person name="Labutti K."/>
            <person name="Salamov A."/>
            <person name="Andreopoulos B."/>
            <person name="Baker S."/>
            <person name="Barry K."/>
            <person name="Bills G."/>
            <person name="Bluhm B."/>
            <person name="Cannon C."/>
            <person name="Castanera R."/>
            <person name="Culley D."/>
            <person name="Daum C."/>
            <person name="Ezra D."/>
            <person name="Gonzalez J."/>
            <person name="Henrissat B."/>
            <person name="Kuo A."/>
            <person name="Liang C."/>
            <person name="Lipzen A."/>
            <person name="Lutzoni F."/>
            <person name="Magnuson J."/>
            <person name="Mondo S."/>
            <person name="Nolan M."/>
            <person name="Ohm R."/>
            <person name="Pangilinan J."/>
            <person name="Park H.-J."/>
            <person name="Ramirez L."/>
            <person name="Alfaro M."/>
            <person name="Sun H."/>
            <person name="Tritt A."/>
            <person name="Yoshinaga Y."/>
            <person name="Zwiers L.-H."/>
            <person name="Turgeon B."/>
            <person name="Goodwin S."/>
            <person name="Spatafora J."/>
            <person name="Crous P."/>
            <person name="Grigoriev I."/>
        </authorList>
    </citation>
    <scope>NUCLEOTIDE SEQUENCE</scope>
    <source>
        <strain evidence="4">CBS 121167</strain>
    </source>
</reference>
<evidence type="ECO:0000313" key="4">
    <source>
        <dbReference type="EMBL" id="KAF2147591.1"/>
    </source>
</evidence>
<dbReference type="Gene3D" id="4.10.240.10">
    <property type="entry name" value="Zn(2)-C6 fungal-type DNA-binding domain"/>
    <property type="match status" value="1"/>
</dbReference>
<dbReference type="PROSITE" id="PS50048">
    <property type="entry name" value="ZN2_CY6_FUNGAL_2"/>
    <property type="match status" value="1"/>
</dbReference>
<keyword evidence="2" id="KW-0539">Nucleus</keyword>
<evidence type="ECO:0000313" key="5">
    <source>
        <dbReference type="Proteomes" id="UP000799438"/>
    </source>
</evidence>
<accession>A0A6A6BXX8</accession>
<dbReference type="EMBL" id="ML995474">
    <property type="protein sequence ID" value="KAF2147591.1"/>
    <property type="molecule type" value="Genomic_DNA"/>
</dbReference>
<dbReference type="RefSeq" id="XP_033403299.1">
    <property type="nucleotide sequence ID" value="XM_033538600.1"/>
</dbReference>
<sequence length="559" mass="61395">MSSCTTRPSSLACIECRKRHLKCSASVPVCSRCSLRGLQCVYKPSRRGQRGPPSNHVDLLSPVSGSRIVQSTSATSNNGLPFSSADVPAPATFPLNGEDPVALAAQEASSLPAGSEHLVNLYYNNFHPAHPILVPRDLYQARSYPSYLASVVTFIGSHFSSSCSSDSLRAIAINALSDFNMKTATMVQARLLCAIALHAENERELSNSLLGAAVDLAIEIGMHQKAFAILYGEARPIEEESLRRTWWELYVVDGYLAALDKKSEFKTNAVNADVLLPCEEFVYADGACLPSPLSLADFDQRIFGHDELQFSSFCYRIEATRILSRVLALDGMREVHQDQLQAVDNALAGWSLHLPPTKADIMNEYGELDEMLFQAYMIIQFATIFLHSPRSGLMSALPTCPDIPCIYSKKQAPPAQTQHMHAVKATEASKQVSNLAALRWPVQKHTPFFICGVVIGAIIQLSTCSKHSGLCLEQHRDHVSLIIGVLKSFSQNWTIAHVAVTQIKKVGAEILRPKPFLSQRDSALDTLEISPGNDPWFDLLNMPTLQGLAEYEAETNQLV</sequence>
<name>A0A6A6BXX8_9PEZI</name>
<dbReference type="SMART" id="SM00066">
    <property type="entry name" value="GAL4"/>
    <property type="match status" value="1"/>
</dbReference>
<dbReference type="Pfam" id="PF00172">
    <property type="entry name" value="Zn_clus"/>
    <property type="match status" value="1"/>
</dbReference>
<dbReference type="OrthoDB" id="10067394at2759"/>
<dbReference type="GO" id="GO:0006351">
    <property type="term" value="P:DNA-templated transcription"/>
    <property type="evidence" value="ECO:0007669"/>
    <property type="project" value="InterPro"/>
</dbReference>